<dbReference type="KEGG" id="ttp:E6P07_12525"/>
<keyword evidence="3" id="KW-1185">Reference proteome</keyword>
<dbReference type="SUPFAM" id="SSF50156">
    <property type="entry name" value="PDZ domain-like"/>
    <property type="match status" value="1"/>
</dbReference>
<gene>
    <name evidence="2" type="ORF">E6P07_12525</name>
</gene>
<dbReference type="Pfam" id="PF04187">
    <property type="entry name" value="Cofac_haem_bdg"/>
    <property type="match status" value="1"/>
</dbReference>
<dbReference type="CDD" id="cd14727">
    <property type="entry name" value="ChanN-like"/>
    <property type="match status" value="1"/>
</dbReference>
<dbReference type="RefSeq" id="WP_153975914.1">
    <property type="nucleotide sequence ID" value="NZ_CP039268.1"/>
</dbReference>
<proteinExistence type="predicted"/>
<dbReference type="PROSITE" id="PS50106">
    <property type="entry name" value="PDZ"/>
    <property type="match status" value="1"/>
</dbReference>
<dbReference type="InterPro" id="IPR001478">
    <property type="entry name" value="PDZ"/>
</dbReference>
<accession>A0A6I6EEL9</accession>
<dbReference type="SMART" id="SM00228">
    <property type="entry name" value="PDZ"/>
    <property type="match status" value="1"/>
</dbReference>
<dbReference type="OrthoDB" id="9795827at2"/>
<feature type="domain" description="PDZ" evidence="1">
    <location>
        <begin position="295"/>
        <end position="367"/>
    </location>
</feature>
<evidence type="ECO:0000313" key="2">
    <source>
        <dbReference type="EMBL" id="QGU33726.1"/>
    </source>
</evidence>
<evidence type="ECO:0000259" key="1">
    <source>
        <dbReference type="PROSITE" id="PS50106"/>
    </source>
</evidence>
<organism evidence="2 3">
    <name type="scientific">Thermochromatium tepidum ATCC 43061</name>
    <dbReference type="NCBI Taxonomy" id="316276"/>
    <lineage>
        <taxon>Bacteria</taxon>
        <taxon>Pseudomonadati</taxon>
        <taxon>Pseudomonadota</taxon>
        <taxon>Gammaproteobacteria</taxon>
        <taxon>Chromatiales</taxon>
        <taxon>Chromatiaceae</taxon>
        <taxon>Thermochromatium</taxon>
    </lineage>
</organism>
<dbReference type="Gene3D" id="3.40.50.11550">
    <property type="match status" value="1"/>
</dbReference>
<evidence type="ECO:0000313" key="3">
    <source>
        <dbReference type="Proteomes" id="UP000426424"/>
    </source>
</evidence>
<dbReference type="InterPro" id="IPR036034">
    <property type="entry name" value="PDZ_sf"/>
</dbReference>
<dbReference type="InterPro" id="IPR007314">
    <property type="entry name" value="Cofac_haem-bd_dom"/>
</dbReference>
<dbReference type="AlphaFoldDB" id="A0A6I6EEL9"/>
<dbReference type="Pfam" id="PF17820">
    <property type="entry name" value="PDZ_6"/>
    <property type="match status" value="1"/>
</dbReference>
<dbReference type="InterPro" id="IPR041489">
    <property type="entry name" value="PDZ_6"/>
</dbReference>
<dbReference type="EMBL" id="CP039268">
    <property type="protein sequence ID" value="QGU33726.1"/>
    <property type="molecule type" value="Genomic_DNA"/>
</dbReference>
<name>A0A6I6EEL9_THETI</name>
<dbReference type="Gene3D" id="2.30.42.10">
    <property type="match status" value="1"/>
</dbReference>
<sequence length="382" mass="43098">MLHRIHDRLTWAFILVMAGNLTLAGELPMSSLQGNPTRVLESAHLTDMDALIERLDDKRVIFVGEQHDRYADHLNQAAIIEGLLARGRSVAIGMEMFQQPYQPALDAYVVGEIDEAELLRRTQYFDRWRFDYRLYRPILRLARAHRVPLIALNLESELTRRVGDGGIASLSESERARLPEIDRSDLDYRLRLKAVFDRHPPEQRRDFEHFLEVQLLWDEGMAERAARYLAEHPERTLVVISGDGHIEYGQGIPKRLARRLPVPMATLLDGQGRTPDPRVADFFLYPDPVELPPTGKLGILLGQPAPEGGMVIDGFAEDSGAQTAGLQTGDRLVRVGGQPIASYADIRLALLDAAPGTKTEVEVLRPRRFGGDERLRVEVELR</sequence>
<reference evidence="2 3" key="1">
    <citation type="submission" date="2019-12" db="EMBL/GenBank/DDBJ databases">
        <title>The complete genome of the thermophilic, anoxygenic phototrophic gammaproteobacterium Thermochromatium tepidum.</title>
        <authorList>
            <person name="Sattley W.M."/>
            <person name="Swingley W.D."/>
            <person name="Burchell B.M."/>
            <person name="Gurbani S.A."/>
            <person name="Kujawa C.M."/>
            <person name="Nuccio D.A."/>
            <person name="Schladweiler J."/>
            <person name="Shaffer K.N."/>
            <person name="Stokes L.M."/>
            <person name="Touchman J.W."/>
            <person name="Blankenship R.E."/>
            <person name="Madigan M.T."/>
        </authorList>
    </citation>
    <scope>NUCLEOTIDE SEQUENCE [LARGE SCALE GENOMIC DNA]</scope>
    <source>
        <strain evidence="2 3">ATCC 43061</strain>
    </source>
</reference>
<dbReference type="Proteomes" id="UP000426424">
    <property type="component" value="Chromosome"/>
</dbReference>
<protein>
    <submittedName>
        <fullName evidence="2">PDZ domain-containing protein</fullName>
    </submittedName>
</protein>
<dbReference type="SUPFAM" id="SSF159501">
    <property type="entry name" value="EreA/ChaN-like"/>
    <property type="match status" value="1"/>
</dbReference>